<dbReference type="KEGG" id="dpf:ON006_20930"/>
<dbReference type="EMBL" id="CP112998">
    <property type="protein sequence ID" value="WAC10214.1"/>
    <property type="molecule type" value="Genomic_DNA"/>
</dbReference>
<reference evidence="1" key="1">
    <citation type="submission" date="2022-11" db="EMBL/GenBank/DDBJ databases">
        <title>Dyadobacter pollutisoli sp. nov., isolated from plastic dumped soil.</title>
        <authorList>
            <person name="Kim J.M."/>
            <person name="Kim K.R."/>
            <person name="Lee J.K."/>
            <person name="Hao L."/>
            <person name="Jeon C.O."/>
        </authorList>
    </citation>
    <scope>NUCLEOTIDE SEQUENCE</scope>
    <source>
        <strain evidence="1">U1</strain>
    </source>
</reference>
<dbReference type="RefSeq" id="WP_267609896.1">
    <property type="nucleotide sequence ID" value="NZ_CP112998.1"/>
</dbReference>
<proteinExistence type="predicted"/>
<evidence type="ECO:0000313" key="1">
    <source>
        <dbReference type="EMBL" id="WAC10214.1"/>
    </source>
</evidence>
<dbReference type="AlphaFoldDB" id="A0A9E8SJH5"/>
<gene>
    <name evidence="1" type="ORF">ON006_20930</name>
</gene>
<accession>A0A9E8SJH5</accession>
<sequence>MVLSISCNKKGHEVEPNENCRFTGKSSLTKQITLGGTTTYTYESHLQQDEEGKLTLITVVQNRDQDPGSAFSSNESEDEKYTFKYDADGFLVEIKRYKLILQQGNFSYFDYPFYKKGRIEINDITTFTYANKLVLSSFNKNTTVVQGDNYLAKTFQTNLTKTYEYDPQGLVQAIKQKSETGSESTAYFKNGIKVFADTENTKYDAKGRVIRSAYAGAEQIIEYDANDNITLVESRYQSKLQYSESRQFDNRRNPEALIPSRYKGIPDDIKILYSTDGQNNIVKKTVTYPDREPYIENTLWKYHPNGLPETATLTVDYPGNKVTAVTKFNYENCD</sequence>
<keyword evidence="2" id="KW-1185">Reference proteome</keyword>
<evidence type="ECO:0008006" key="3">
    <source>
        <dbReference type="Google" id="ProtNLM"/>
    </source>
</evidence>
<dbReference type="Proteomes" id="UP001164653">
    <property type="component" value="Chromosome"/>
</dbReference>
<name>A0A9E8SJH5_9BACT</name>
<organism evidence="1 2">
    <name type="scientific">Dyadobacter pollutisoli</name>
    <dbReference type="NCBI Taxonomy" id="2910158"/>
    <lineage>
        <taxon>Bacteria</taxon>
        <taxon>Pseudomonadati</taxon>
        <taxon>Bacteroidota</taxon>
        <taxon>Cytophagia</taxon>
        <taxon>Cytophagales</taxon>
        <taxon>Spirosomataceae</taxon>
        <taxon>Dyadobacter</taxon>
    </lineage>
</organism>
<protein>
    <recommendedName>
        <fullName evidence="3">YD repeat-containing protein</fullName>
    </recommendedName>
</protein>
<evidence type="ECO:0000313" key="2">
    <source>
        <dbReference type="Proteomes" id="UP001164653"/>
    </source>
</evidence>